<dbReference type="Pfam" id="PF07484">
    <property type="entry name" value="Collar"/>
    <property type="match status" value="1"/>
</dbReference>
<dbReference type="InterPro" id="IPR011083">
    <property type="entry name" value="Phage_tail_collar_dom"/>
</dbReference>
<dbReference type="Proteomes" id="UP001501367">
    <property type="component" value="Unassembled WGS sequence"/>
</dbReference>
<organism evidence="2 3">
    <name type="scientific">Flavobacterium ginsengisoli</name>
    <dbReference type="NCBI Taxonomy" id="871694"/>
    <lineage>
        <taxon>Bacteria</taxon>
        <taxon>Pseudomonadati</taxon>
        <taxon>Bacteroidota</taxon>
        <taxon>Flavobacteriia</taxon>
        <taxon>Flavobacteriales</taxon>
        <taxon>Flavobacteriaceae</taxon>
        <taxon>Flavobacterium</taxon>
    </lineage>
</organism>
<dbReference type="InterPro" id="IPR037053">
    <property type="entry name" value="Phage_tail_collar_dom_sf"/>
</dbReference>
<dbReference type="Gene3D" id="3.90.1340.10">
    <property type="entry name" value="Phage tail collar domain"/>
    <property type="match status" value="1"/>
</dbReference>
<feature type="domain" description="Phage tail collar" evidence="1">
    <location>
        <begin position="7"/>
        <end position="63"/>
    </location>
</feature>
<protein>
    <submittedName>
        <fullName evidence="2">Tail fiber protein</fullName>
    </submittedName>
</protein>
<reference evidence="3" key="1">
    <citation type="journal article" date="2019" name="Int. J. Syst. Evol. Microbiol.">
        <title>The Global Catalogue of Microorganisms (GCM) 10K type strain sequencing project: providing services to taxonomists for standard genome sequencing and annotation.</title>
        <authorList>
            <consortium name="The Broad Institute Genomics Platform"/>
            <consortium name="The Broad Institute Genome Sequencing Center for Infectious Disease"/>
            <person name="Wu L."/>
            <person name="Ma J."/>
        </authorList>
    </citation>
    <scope>NUCLEOTIDE SEQUENCE [LARGE SCALE GENOMIC DNA]</scope>
    <source>
        <strain evidence="3">JCM 17336</strain>
    </source>
</reference>
<evidence type="ECO:0000259" key="1">
    <source>
        <dbReference type="Pfam" id="PF07484"/>
    </source>
</evidence>
<name>A0ABP7FLX6_9FLAO</name>
<sequence length="186" mass="19241">MEQEYLGVIKIFAGNFAPRNFMYCAGQLLSIAQNSALFSLLGTTYGGDGITSFALPNLQGVVPIGQGQDRFGNYYALGQVAGSPTTSILTSNLPAHVHTGPGKISVSSGNSTNSVAADGASIATPGSFVSRVFTPTLGFATATPNVNLNSNVTTAPTGSNIPINNMQPYLAINYIICTAGLFPSRN</sequence>
<keyword evidence="3" id="KW-1185">Reference proteome</keyword>
<accession>A0ABP7FLX6</accession>
<dbReference type="EMBL" id="BAABDT010000004">
    <property type="protein sequence ID" value="GAA3739092.1"/>
    <property type="molecule type" value="Genomic_DNA"/>
</dbReference>
<evidence type="ECO:0000313" key="2">
    <source>
        <dbReference type="EMBL" id="GAA3739092.1"/>
    </source>
</evidence>
<gene>
    <name evidence="2" type="ORF">GCM10022422_23230</name>
</gene>
<dbReference type="RefSeq" id="WP_278021552.1">
    <property type="nucleotide sequence ID" value="NZ_BAABDT010000004.1"/>
</dbReference>
<evidence type="ECO:0000313" key="3">
    <source>
        <dbReference type="Proteomes" id="UP001501367"/>
    </source>
</evidence>
<comment type="caution">
    <text evidence="2">The sequence shown here is derived from an EMBL/GenBank/DDBJ whole genome shotgun (WGS) entry which is preliminary data.</text>
</comment>
<dbReference type="SUPFAM" id="SSF88874">
    <property type="entry name" value="Receptor-binding domain of short tail fibre protein gp12"/>
    <property type="match status" value="1"/>
</dbReference>
<proteinExistence type="predicted"/>